<gene>
    <name evidence="2" type="ORF">GIB67_039961</name>
</gene>
<dbReference type="PANTHER" id="PTHR31286:SF60">
    <property type="entry name" value="PROTEIN, PUTATIVE-RELATED"/>
    <property type="match status" value="1"/>
</dbReference>
<dbReference type="PANTHER" id="PTHR31286">
    <property type="entry name" value="GLYCINE-RICH CELL WALL STRUCTURAL PROTEIN 1.8-LIKE"/>
    <property type="match status" value="1"/>
</dbReference>
<keyword evidence="3" id="KW-1185">Reference proteome</keyword>
<sequence length="324" mass="37014">MVWVKFPDLGTEYWEEDVLMSMARIVGNPVQVDNSTLCRIMGFYGSVLMDVDFSKPVPTKIMVEWEGFEFSQEIQLGRTPKIFSHCKVVGHLVSECRDETFKGVVELWDITIRNWDGSISSQEVDSQEVDKEASQVNKSWVDIVEEADCAIQANAEEVGNEESSGSESHGSEFSSNFGNGFSDDMVDQTQEAEEWHNVLSRKNIRKNKSKACNLPVTKQQTRRQASRQLKEWNTMVFGHNKWHTQELSASVEALQLHLDSEIDNDDVARELTKANELLTSTINYDEELWKRKARVNWLQSGDSNTAYFHALACIKRNKSLIYSI</sequence>
<comment type="caution">
    <text evidence="2">The sequence shown here is derived from an EMBL/GenBank/DDBJ whole genome shotgun (WGS) entry which is preliminary data.</text>
</comment>
<reference evidence="2 3" key="1">
    <citation type="journal article" date="2020" name="IScience">
        <title>Genome Sequencing of the Endangered Kingdonia uniflora (Circaeasteraceae, Ranunculales) Reveals Potential Mechanisms of Evolutionary Specialization.</title>
        <authorList>
            <person name="Sun Y."/>
            <person name="Deng T."/>
            <person name="Zhang A."/>
            <person name="Moore M.J."/>
            <person name="Landis J.B."/>
            <person name="Lin N."/>
            <person name="Zhang H."/>
            <person name="Zhang X."/>
            <person name="Huang J."/>
            <person name="Zhang X."/>
            <person name="Sun H."/>
            <person name="Wang H."/>
        </authorList>
    </citation>
    <scope>NUCLEOTIDE SEQUENCE [LARGE SCALE GENOMIC DNA]</scope>
    <source>
        <strain evidence="2">TB1705</strain>
        <tissue evidence="2">Leaf</tissue>
    </source>
</reference>
<dbReference type="AlphaFoldDB" id="A0A7J7P3V1"/>
<dbReference type="EMBL" id="JACGCM010000309">
    <property type="protein sequence ID" value="KAF6174010.1"/>
    <property type="molecule type" value="Genomic_DNA"/>
</dbReference>
<proteinExistence type="predicted"/>
<name>A0A7J7P3V1_9MAGN</name>
<organism evidence="2 3">
    <name type="scientific">Kingdonia uniflora</name>
    <dbReference type="NCBI Taxonomy" id="39325"/>
    <lineage>
        <taxon>Eukaryota</taxon>
        <taxon>Viridiplantae</taxon>
        <taxon>Streptophyta</taxon>
        <taxon>Embryophyta</taxon>
        <taxon>Tracheophyta</taxon>
        <taxon>Spermatophyta</taxon>
        <taxon>Magnoliopsida</taxon>
        <taxon>Ranunculales</taxon>
        <taxon>Circaeasteraceae</taxon>
        <taxon>Kingdonia</taxon>
    </lineage>
</organism>
<dbReference type="Proteomes" id="UP000541444">
    <property type="component" value="Unassembled WGS sequence"/>
</dbReference>
<evidence type="ECO:0008006" key="4">
    <source>
        <dbReference type="Google" id="ProtNLM"/>
    </source>
</evidence>
<evidence type="ECO:0000313" key="2">
    <source>
        <dbReference type="EMBL" id="KAF6174010.1"/>
    </source>
</evidence>
<protein>
    <recommendedName>
        <fullName evidence="4">DUF4283 domain-containing protein</fullName>
    </recommendedName>
</protein>
<feature type="region of interest" description="Disordered" evidence="1">
    <location>
        <begin position="156"/>
        <end position="184"/>
    </location>
</feature>
<accession>A0A7J7P3V1</accession>
<dbReference type="InterPro" id="IPR040256">
    <property type="entry name" value="At4g02000-like"/>
</dbReference>
<feature type="compositionally biased region" description="Low complexity" evidence="1">
    <location>
        <begin position="161"/>
        <end position="182"/>
    </location>
</feature>
<evidence type="ECO:0000256" key="1">
    <source>
        <dbReference type="SAM" id="MobiDB-lite"/>
    </source>
</evidence>
<dbReference type="OrthoDB" id="1926761at2759"/>
<evidence type="ECO:0000313" key="3">
    <source>
        <dbReference type="Proteomes" id="UP000541444"/>
    </source>
</evidence>